<keyword evidence="4" id="KW-1185">Reference proteome</keyword>
<dbReference type="Gene3D" id="2.40.260.10">
    <property type="entry name" value="Sortase"/>
    <property type="match status" value="1"/>
</dbReference>
<dbReference type="InterPro" id="IPR009835">
    <property type="entry name" value="SrtB"/>
</dbReference>
<feature type="active site" description="Acyl-thioester intermediate" evidence="1">
    <location>
        <position position="240"/>
    </location>
</feature>
<gene>
    <name evidence="3" type="ORF">FYJ51_04540</name>
</gene>
<protein>
    <submittedName>
        <fullName evidence="3">Class B sortase</fullName>
    </submittedName>
</protein>
<dbReference type="PROSITE" id="PS51257">
    <property type="entry name" value="PROKAR_LIPOPROTEIN"/>
    <property type="match status" value="1"/>
</dbReference>
<accession>A0A7X2NRN4</accession>
<proteinExistence type="predicted"/>
<sequence>MKRIRLCQIILCLLVLSGCGQKVDYMPSYSAGPVISVSPTPTPLNEYEFSDDQIQILRSNLAHDQSINPDCTAFLVFQSALVKEVVLKGIDNTTYLYTDWETGNYRSYGSLMMDYENQTDQEDMNTIIYGHYVYASKNPNRYLEFTPLEKLQDFSNYEENKYLALVTDYDIRYYQVAVVYDCPMVSTPEGQTADEGYQFNQITYSPEYFEEYLKNIKSREYYDTGVELTDQDKLLTLQTCIEDQDESRQIVVCKELERSAFE</sequence>
<name>A0A7X2NRN4_9FIRM</name>
<dbReference type="GO" id="GO:0016787">
    <property type="term" value="F:hydrolase activity"/>
    <property type="evidence" value="ECO:0007669"/>
    <property type="project" value="UniProtKB-KW"/>
</dbReference>
<keyword evidence="2" id="KW-0732">Signal</keyword>
<dbReference type="InterPro" id="IPR023365">
    <property type="entry name" value="Sortase_dom-sf"/>
</dbReference>
<feature type="chain" id="PRO_5039568518" evidence="2">
    <location>
        <begin position="23"/>
        <end position="262"/>
    </location>
</feature>
<evidence type="ECO:0000313" key="4">
    <source>
        <dbReference type="Proteomes" id="UP000461880"/>
    </source>
</evidence>
<reference evidence="3 4" key="1">
    <citation type="submission" date="2019-08" db="EMBL/GenBank/DDBJ databases">
        <title>In-depth cultivation of the pig gut microbiome towards novel bacterial diversity and tailored functional studies.</title>
        <authorList>
            <person name="Wylensek D."/>
            <person name="Hitch T.C.A."/>
            <person name="Clavel T."/>
        </authorList>
    </citation>
    <scope>NUCLEOTIDE SEQUENCE [LARGE SCALE GENOMIC DNA]</scope>
    <source>
        <strain evidence="3 4">Oil+RF-744-GAM-WT-6</strain>
    </source>
</reference>
<feature type="active site" description="Proton donor/acceptor" evidence="1">
    <location>
        <position position="131"/>
    </location>
</feature>
<comment type="caution">
    <text evidence="3">The sequence shown here is derived from an EMBL/GenBank/DDBJ whole genome shotgun (WGS) entry which is preliminary data.</text>
</comment>
<dbReference type="Proteomes" id="UP000461880">
    <property type="component" value="Unassembled WGS sequence"/>
</dbReference>
<dbReference type="CDD" id="cd05826">
    <property type="entry name" value="Sortase_B"/>
    <property type="match status" value="1"/>
</dbReference>
<evidence type="ECO:0000313" key="3">
    <source>
        <dbReference type="EMBL" id="MSS58170.1"/>
    </source>
</evidence>
<evidence type="ECO:0000256" key="2">
    <source>
        <dbReference type="SAM" id="SignalP"/>
    </source>
</evidence>
<feature type="signal peptide" evidence="2">
    <location>
        <begin position="1"/>
        <end position="22"/>
    </location>
</feature>
<organism evidence="3 4">
    <name type="scientific">Stecheria intestinalis</name>
    <dbReference type="NCBI Taxonomy" id="2606630"/>
    <lineage>
        <taxon>Bacteria</taxon>
        <taxon>Bacillati</taxon>
        <taxon>Bacillota</taxon>
        <taxon>Erysipelotrichia</taxon>
        <taxon>Erysipelotrichales</taxon>
        <taxon>Erysipelotrichaceae</taxon>
        <taxon>Stecheria</taxon>
    </lineage>
</organism>
<dbReference type="AlphaFoldDB" id="A0A7X2NRN4"/>
<evidence type="ECO:0000256" key="1">
    <source>
        <dbReference type="PIRSR" id="PIRSR605754-1"/>
    </source>
</evidence>
<dbReference type="EMBL" id="VUMN01000007">
    <property type="protein sequence ID" value="MSS58170.1"/>
    <property type="molecule type" value="Genomic_DNA"/>
</dbReference>
<dbReference type="SUPFAM" id="SSF63817">
    <property type="entry name" value="Sortase"/>
    <property type="match status" value="1"/>
</dbReference>